<reference evidence="2" key="2">
    <citation type="journal article" date="2023" name="IMA Fungus">
        <title>Comparative genomic study of the Penicillium genus elucidates a diverse pangenome and 15 lateral gene transfer events.</title>
        <authorList>
            <person name="Petersen C."/>
            <person name="Sorensen T."/>
            <person name="Nielsen M.R."/>
            <person name="Sondergaard T.E."/>
            <person name="Sorensen J.L."/>
            <person name="Fitzpatrick D.A."/>
            <person name="Frisvad J.C."/>
            <person name="Nielsen K.L."/>
        </authorList>
    </citation>
    <scope>NUCLEOTIDE SEQUENCE</scope>
    <source>
        <strain evidence="2">IBT 30761</strain>
    </source>
</reference>
<dbReference type="Proteomes" id="UP001149074">
    <property type="component" value="Unassembled WGS sequence"/>
</dbReference>
<dbReference type="AlphaFoldDB" id="A0A9W9KEH7"/>
<dbReference type="OrthoDB" id="5345625at2759"/>
<feature type="compositionally biased region" description="Polar residues" evidence="1">
    <location>
        <begin position="80"/>
        <end position="107"/>
    </location>
</feature>
<evidence type="ECO:0000313" key="2">
    <source>
        <dbReference type="EMBL" id="KAJ5103469.1"/>
    </source>
</evidence>
<feature type="compositionally biased region" description="Polar residues" evidence="1">
    <location>
        <begin position="223"/>
        <end position="241"/>
    </location>
</feature>
<name>A0A9W9KEH7_9EURO</name>
<feature type="compositionally biased region" description="Polar residues" evidence="1">
    <location>
        <begin position="30"/>
        <end position="52"/>
    </location>
</feature>
<keyword evidence="3" id="KW-1185">Reference proteome</keyword>
<reference evidence="2" key="1">
    <citation type="submission" date="2022-11" db="EMBL/GenBank/DDBJ databases">
        <authorList>
            <person name="Petersen C."/>
        </authorList>
    </citation>
    <scope>NUCLEOTIDE SEQUENCE</scope>
    <source>
        <strain evidence="2">IBT 30761</strain>
    </source>
</reference>
<evidence type="ECO:0000256" key="1">
    <source>
        <dbReference type="SAM" id="MobiDB-lite"/>
    </source>
</evidence>
<organism evidence="2 3">
    <name type="scientific">Penicillium argentinense</name>
    <dbReference type="NCBI Taxonomy" id="1131581"/>
    <lineage>
        <taxon>Eukaryota</taxon>
        <taxon>Fungi</taxon>
        <taxon>Dikarya</taxon>
        <taxon>Ascomycota</taxon>
        <taxon>Pezizomycotina</taxon>
        <taxon>Eurotiomycetes</taxon>
        <taxon>Eurotiomycetidae</taxon>
        <taxon>Eurotiales</taxon>
        <taxon>Aspergillaceae</taxon>
        <taxon>Penicillium</taxon>
    </lineage>
</organism>
<feature type="compositionally biased region" description="Polar residues" evidence="1">
    <location>
        <begin position="325"/>
        <end position="337"/>
    </location>
</feature>
<dbReference type="GeneID" id="81355471"/>
<gene>
    <name evidence="2" type="ORF">N7532_003998</name>
</gene>
<evidence type="ECO:0000313" key="3">
    <source>
        <dbReference type="Proteomes" id="UP001149074"/>
    </source>
</evidence>
<feature type="region of interest" description="Disordered" evidence="1">
    <location>
        <begin position="24"/>
        <end position="153"/>
    </location>
</feature>
<protein>
    <submittedName>
        <fullName evidence="2">Uncharacterized protein</fullName>
    </submittedName>
</protein>
<dbReference type="RefSeq" id="XP_056476849.1">
    <property type="nucleotide sequence ID" value="XM_056616492.1"/>
</dbReference>
<dbReference type="EMBL" id="JAPQKI010000004">
    <property type="protein sequence ID" value="KAJ5103469.1"/>
    <property type="molecule type" value="Genomic_DNA"/>
</dbReference>
<sequence length="337" mass="36959">MQSTTMPFSPIKDGRRILGAKDTNACFSPARQNKQSSVTGTPTKRTLFTNVSPKKLLPSPIFAGQKRTRDQVCEVEINTERGQTPRGSEEPSSQATVKMDTPKSSHVSDAMEARVSTPTSQPERDETTEDQTKAGRPPTASQSPEQDTRAIPDDPDARKIFIQEKAALLRNTLQTAMRNVPSNPIDRRVSELEAHSRKCPRISFSALSTPSVSLRNVATPSQYRTPRIGTTNDDMSSTPVQYTPDLPGRPSSLIDTSSCAKRARRTPPRTLGSPMQLSSPPATVVRHNRTREVSEEPRHEKGSETRQGLSPSQRGDAVDGLLKLMSNNQESSDAWTG</sequence>
<feature type="region of interest" description="Disordered" evidence="1">
    <location>
        <begin position="223"/>
        <end position="337"/>
    </location>
</feature>
<comment type="caution">
    <text evidence="2">The sequence shown here is derived from an EMBL/GenBank/DDBJ whole genome shotgun (WGS) entry which is preliminary data.</text>
</comment>
<feature type="compositionally biased region" description="Basic and acidic residues" evidence="1">
    <location>
        <begin position="122"/>
        <end position="133"/>
    </location>
</feature>
<proteinExistence type="predicted"/>
<feature type="compositionally biased region" description="Basic and acidic residues" evidence="1">
    <location>
        <begin position="290"/>
        <end position="304"/>
    </location>
</feature>
<accession>A0A9W9KEH7</accession>